<dbReference type="GeneID" id="59324642"/>
<keyword evidence="4" id="KW-1185">Reference proteome</keyword>
<comment type="similarity">
    <text evidence="1 2">Belongs to the phospholipid scramblase family.</text>
</comment>
<dbReference type="PANTHER" id="PTHR23248">
    <property type="entry name" value="PHOSPHOLIPID SCRAMBLASE-RELATED"/>
    <property type="match status" value="1"/>
</dbReference>
<dbReference type="AlphaFoldDB" id="A0A7G3ZDD7"/>
<dbReference type="RefSeq" id="XP_037138198.1">
    <property type="nucleotide sequence ID" value="XM_037282303.1"/>
</dbReference>
<sequence>MFRPMILRKLYSSTSGIIRNGPFRRLGPSKNSAPQVIRAEKLFDDRIETTFIQPHHPVATTILNEPTIVIERQLEMMNVFLGYEQANKYAIMDVMGNRIGYMQERDFSIGKAILRQIYKLHRPFTVDVFDNWGNVILTIRRPFSWINSHIKAFLPPPMIIEREHLSESNASGRQVHSSSFGNVPRPQFINKAHEDGILVGESIQNWHLWRRRYELFQRDADSESSFSQYGQIDAPFLSFEFPVMDQEAKIIAGVDRNWVGLGRELFTDTGVYIVRFDSRRSFENVYPPELISSSVLNLDQRAVLLANAVSIDYDYFSRHSRHNGGLLSFGSYDE</sequence>
<dbReference type="OrthoDB" id="191150at2759"/>
<gene>
    <name evidence="3" type="ORF">HG536_0B03870</name>
</gene>
<dbReference type="InterPro" id="IPR005552">
    <property type="entry name" value="Scramblase"/>
</dbReference>
<evidence type="ECO:0000313" key="3">
    <source>
        <dbReference type="EMBL" id="QLL31523.1"/>
    </source>
</evidence>
<dbReference type="Pfam" id="PF03803">
    <property type="entry name" value="Scramblase"/>
    <property type="match status" value="1"/>
</dbReference>
<evidence type="ECO:0000313" key="4">
    <source>
        <dbReference type="Proteomes" id="UP000515788"/>
    </source>
</evidence>
<dbReference type="Proteomes" id="UP000515788">
    <property type="component" value="Chromosome 2"/>
</dbReference>
<evidence type="ECO:0000256" key="1">
    <source>
        <dbReference type="ARBA" id="ARBA00005350"/>
    </source>
</evidence>
<dbReference type="EMBL" id="CP059247">
    <property type="protein sequence ID" value="QLL31523.1"/>
    <property type="molecule type" value="Genomic_DNA"/>
</dbReference>
<dbReference type="PANTHER" id="PTHR23248:SF9">
    <property type="entry name" value="PHOSPHOLIPID SCRAMBLASE"/>
    <property type="match status" value="1"/>
</dbReference>
<evidence type="ECO:0000256" key="2">
    <source>
        <dbReference type="RuleBase" id="RU363116"/>
    </source>
</evidence>
<organism evidence="3 4">
    <name type="scientific">Torulaspora globosa</name>
    <dbReference type="NCBI Taxonomy" id="48254"/>
    <lineage>
        <taxon>Eukaryota</taxon>
        <taxon>Fungi</taxon>
        <taxon>Dikarya</taxon>
        <taxon>Ascomycota</taxon>
        <taxon>Saccharomycotina</taxon>
        <taxon>Saccharomycetes</taxon>
        <taxon>Saccharomycetales</taxon>
        <taxon>Saccharomycetaceae</taxon>
        <taxon>Torulaspora</taxon>
    </lineage>
</organism>
<accession>A0A7G3ZDD7</accession>
<name>A0A7G3ZDD7_9SACH</name>
<dbReference type="KEGG" id="tgb:HG536_0B03870"/>
<proteinExistence type="inferred from homology"/>
<reference evidence="3 4" key="1">
    <citation type="submission" date="2020-06" db="EMBL/GenBank/DDBJ databases">
        <title>The yeast mating-type switching endonuclease HO is a domesticated member of an unorthodox homing genetic element family.</title>
        <authorList>
            <person name="Coughlan A.Y."/>
            <person name="Lombardi L."/>
            <person name="Braun-Galleani S."/>
            <person name="Martos A.R."/>
            <person name="Galeote V."/>
            <person name="Bigey F."/>
            <person name="Dequin S."/>
            <person name="Byrne K.P."/>
            <person name="Wolfe K.H."/>
        </authorList>
    </citation>
    <scope>NUCLEOTIDE SEQUENCE [LARGE SCALE GENOMIC DNA]</scope>
    <source>
        <strain evidence="3 4">CBS764</strain>
    </source>
</reference>
<protein>
    <recommendedName>
        <fullName evidence="2">Phospholipid scramblase</fullName>
    </recommendedName>
</protein>
<dbReference type="GO" id="GO:0017128">
    <property type="term" value="F:phospholipid scramblase activity"/>
    <property type="evidence" value="ECO:0007669"/>
    <property type="project" value="InterPro"/>
</dbReference>
<dbReference type="GO" id="GO:0005886">
    <property type="term" value="C:plasma membrane"/>
    <property type="evidence" value="ECO:0007669"/>
    <property type="project" value="TreeGrafter"/>
</dbReference>